<accession>A0A225AKU2</accession>
<protein>
    <recommendedName>
        <fullName evidence="3">Zn(2)-C6 fungal-type domain-containing protein</fullName>
    </recommendedName>
</protein>
<dbReference type="Proteomes" id="UP000214365">
    <property type="component" value="Unassembled WGS sequence"/>
</dbReference>
<dbReference type="OrthoDB" id="4227365at2759"/>
<reference evidence="1 2" key="1">
    <citation type="submission" date="2015-06" db="EMBL/GenBank/DDBJ databases">
        <title>Talaromyces atroroseus IBT 11181 draft genome.</title>
        <authorList>
            <person name="Rasmussen K.B."/>
            <person name="Rasmussen S."/>
            <person name="Petersen B."/>
            <person name="Sicheritz-Ponten T."/>
            <person name="Mortensen U.H."/>
            <person name="Thrane U."/>
        </authorList>
    </citation>
    <scope>NUCLEOTIDE SEQUENCE [LARGE SCALE GENOMIC DNA]</scope>
    <source>
        <strain evidence="1 2">IBT 11181</strain>
    </source>
</reference>
<gene>
    <name evidence="1" type="ORF">UA08_04747</name>
</gene>
<keyword evidence="2" id="KW-1185">Reference proteome</keyword>
<evidence type="ECO:0000313" key="2">
    <source>
        <dbReference type="Proteomes" id="UP000214365"/>
    </source>
</evidence>
<dbReference type="RefSeq" id="XP_020120144.1">
    <property type="nucleotide sequence ID" value="XM_020267051.1"/>
</dbReference>
<comment type="caution">
    <text evidence="1">The sequence shown here is derived from an EMBL/GenBank/DDBJ whole genome shotgun (WGS) entry which is preliminary data.</text>
</comment>
<sequence length="596" mass="64911">MAEHGPRSKRPCHSTSLYHLTTHSSTATPLMMGSVLHDTSQLLNARSAPAPTSALRPLYMPAEQMALLYPQGDQASFFGANAHAGLTTVPTSLAFGPNHIQQAHSQNVLELSAAAPIPPSCPSMNNAQPMNGNGYFQSPLSQPTSTPLQITAPRQPVGIYEFIGENPANLEARHKRRPRTEAHEQAVKSTIGAGGACVWCQAKKKGCGSEIPCKACTQQNKICIRGSSSICLTSTTKINAGRQLNPDSFQKARDIMTQLKNNWALYPQHYHKTWSAEAAKLDLHRLDAAVQTSLVSLALSFVAVPGVESSEFSDPLNKNALKVAKLFAAIYQLSKSDVSVQSMAVGVGRMTVFFLMTIYAMEMCNASVHFADELYAAIRNKKSEGRVEQHAIRVYSQVIKKMMTLQHTESLISAIFEPIQPRLENLRDTVQKLLLSPMSKRVMPDFSGLRPFHIAIGLTPAVTGTTPTASSRQEMRHEQLRYSVENLLREDFDLGMNNGFGIPETIDPHLLSPAMATQTTTPSYETSTNLYSAGSFTDIFSSAVGGFQSTDITYPHRVGTALYPSQFDGYAANSSYPGGAFGRANDFANIGTHFSH</sequence>
<proteinExistence type="predicted"/>
<name>A0A225AKU2_TALAT</name>
<dbReference type="AlphaFoldDB" id="A0A225AKU2"/>
<dbReference type="GeneID" id="31004502"/>
<dbReference type="EMBL" id="LFMY01000006">
    <property type="protein sequence ID" value="OKL60023.1"/>
    <property type="molecule type" value="Genomic_DNA"/>
</dbReference>
<evidence type="ECO:0008006" key="3">
    <source>
        <dbReference type="Google" id="ProtNLM"/>
    </source>
</evidence>
<organism evidence="1 2">
    <name type="scientific">Talaromyces atroroseus</name>
    <dbReference type="NCBI Taxonomy" id="1441469"/>
    <lineage>
        <taxon>Eukaryota</taxon>
        <taxon>Fungi</taxon>
        <taxon>Dikarya</taxon>
        <taxon>Ascomycota</taxon>
        <taxon>Pezizomycotina</taxon>
        <taxon>Eurotiomycetes</taxon>
        <taxon>Eurotiomycetidae</taxon>
        <taxon>Eurotiales</taxon>
        <taxon>Trichocomaceae</taxon>
        <taxon>Talaromyces</taxon>
        <taxon>Talaromyces sect. Trachyspermi</taxon>
    </lineage>
</organism>
<evidence type="ECO:0000313" key="1">
    <source>
        <dbReference type="EMBL" id="OKL60023.1"/>
    </source>
</evidence>